<comment type="caution">
    <text evidence="9">The sequence shown here is derived from an EMBL/GenBank/DDBJ whole genome shotgun (WGS) entry which is preliminary data.</text>
</comment>
<keyword evidence="10" id="KW-1185">Reference proteome</keyword>
<gene>
    <name evidence="9" type="ORF">A7U60_g8424</name>
</gene>
<dbReference type="Gene3D" id="1.20.1540.10">
    <property type="entry name" value="Rhomboid-like"/>
    <property type="match status" value="1"/>
</dbReference>
<reference evidence="9" key="1">
    <citation type="submission" date="2016-06" db="EMBL/GenBank/DDBJ databases">
        <title>Draft Genome sequence of the fungus Inonotus baumii.</title>
        <authorList>
            <person name="Zhu H."/>
            <person name="Lin W."/>
        </authorList>
    </citation>
    <scope>NUCLEOTIDE SEQUENCE</scope>
    <source>
        <strain evidence="9">821</strain>
    </source>
</reference>
<dbReference type="PANTHER" id="PTHR43731:SF14">
    <property type="entry name" value="PRESENILIN-ASSOCIATED RHOMBOID-LIKE PROTEIN, MITOCHONDRIAL"/>
    <property type="match status" value="1"/>
</dbReference>
<keyword evidence="5 7" id="KW-1133">Transmembrane helix</keyword>
<feature type="transmembrane region" description="Helical" evidence="7">
    <location>
        <begin position="56"/>
        <end position="74"/>
    </location>
</feature>
<evidence type="ECO:0000256" key="5">
    <source>
        <dbReference type="ARBA" id="ARBA00022989"/>
    </source>
</evidence>
<dbReference type="InterPro" id="IPR035952">
    <property type="entry name" value="Rhomboid-like_sf"/>
</dbReference>
<evidence type="ECO:0000256" key="3">
    <source>
        <dbReference type="ARBA" id="ARBA00022692"/>
    </source>
</evidence>
<dbReference type="GO" id="GO:0016020">
    <property type="term" value="C:membrane"/>
    <property type="evidence" value="ECO:0007669"/>
    <property type="project" value="UniProtKB-SubCell"/>
</dbReference>
<evidence type="ECO:0000313" key="9">
    <source>
        <dbReference type="EMBL" id="OCB84438.1"/>
    </source>
</evidence>
<protein>
    <submittedName>
        <fullName evidence="9">Rhomboid-domain-containing protein</fullName>
    </submittedName>
</protein>
<keyword evidence="4" id="KW-0378">Hydrolase</keyword>
<dbReference type="InterPro" id="IPR050925">
    <property type="entry name" value="Rhomboid_protease_S54"/>
</dbReference>
<accession>A0A9Q5N4J1</accession>
<dbReference type="InterPro" id="IPR022764">
    <property type="entry name" value="Peptidase_S54_rhomboid_dom"/>
</dbReference>
<keyword evidence="6 7" id="KW-0472">Membrane</keyword>
<comment type="similarity">
    <text evidence="2">Belongs to the peptidase S54 family.</text>
</comment>
<sequence length="165" mass="18207">MHQNFQNSWRNIREGRFWCIIGAAFSHSNAAHIFMNLFSFYFLAPPIVHLIGNTSFLALYFLGGIACSTFSLLLNQSVKKRDGYSHGASGAIFAVMSFFACVSPNTTFLIFGVIPMPAWACVSAFFVWDGFSTLTDRASIIDGAGHVGGVVAGVLYYIVKRRLLF</sequence>
<dbReference type="GO" id="GO:0006465">
    <property type="term" value="P:signal peptide processing"/>
    <property type="evidence" value="ECO:0007669"/>
    <property type="project" value="TreeGrafter"/>
</dbReference>
<evidence type="ECO:0000259" key="8">
    <source>
        <dbReference type="Pfam" id="PF01694"/>
    </source>
</evidence>
<dbReference type="GO" id="GO:0004252">
    <property type="term" value="F:serine-type endopeptidase activity"/>
    <property type="evidence" value="ECO:0007669"/>
    <property type="project" value="InterPro"/>
</dbReference>
<dbReference type="AlphaFoldDB" id="A0A9Q5N4J1"/>
<evidence type="ECO:0000256" key="2">
    <source>
        <dbReference type="ARBA" id="ARBA00009045"/>
    </source>
</evidence>
<name>A0A9Q5N4J1_SANBA</name>
<keyword evidence="3 7" id="KW-0812">Transmembrane</keyword>
<organism evidence="9 10">
    <name type="scientific">Sanghuangporus baumii</name>
    <name type="common">Phellinus baumii</name>
    <dbReference type="NCBI Taxonomy" id="108892"/>
    <lineage>
        <taxon>Eukaryota</taxon>
        <taxon>Fungi</taxon>
        <taxon>Dikarya</taxon>
        <taxon>Basidiomycota</taxon>
        <taxon>Agaricomycotina</taxon>
        <taxon>Agaricomycetes</taxon>
        <taxon>Hymenochaetales</taxon>
        <taxon>Hymenochaetaceae</taxon>
        <taxon>Sanghuangporus</taxon>
    </lineage>
</organism>
<evidence type="ECO:0000313" key="10">
    <source>
        <dbReference type="Proteomes" id="UP000757232"/>
    </source>
</evidence>
<dbReference type="SUPFAM" id="SSF144091">
    <property type="entry name" value="Rhomboid-like"/>
    <property type="match status" value="1"/>
</dbReference>
<dbReference type="OrthoDB" id="418595at2759"/>
<feature type="transmembrane region" description="Helical" evidence="7">
    <location>
        <begin position="20"/>
        <end position="44"/>
    </location>
</feature>
<dbReference type="EMBL" id="LNZH02000215">
    <property type="protein sequence ID" value="OCB84438.1"/>
    <property type="molecule type" value="Genomic_DNA"/>
</dbReference>
<proteinExistence type="inferred from homology"/>
<evidence type="ECO:0000256" key="1">
    <source>
        <dbReference type="ARBA" id="ARBA00004141"/>
    </source>
</evidence>
<evidence type="ECO:0000256" key="7">
    <source>
        <dbReference type="SAM" id="Phobius"/>
    </source>
</evidence>
<feature type="transmembrane region" description="Helical" evidence="7">
    <location>
        <begin position="140"/>
        <end position="159"/>
    </location>
</feature>
<dbReference type="Pfam" id="PF01694">
    <property type="entry name" value="Rhomboid"/>
    <property type="match status" value="1"/>
</dbReference>
<evidence type="ECO:0000256" key="4">
    <source>
        <dbReference type="ARBA" id="ARBA00022801"/>
    </source>
</evidence>
<feature type="transmembrane region" description="Helical" evidence="7">
    <location>
        <begin position="108"/>
        <end position="128"/>
    </location>
</feature>
<feature type="domain" description="Peptidase S54 rhomboid" evidence="8">
    <location>
        <begin position="15"/>
        <end position="160"/>
    </location>
</feature>
<evidence type="ECO:0000256" key="6">
    <source>
        <dbReference type="ARBA" id="ARBA00023136"/>
    </source>
</evidence>
<dbReference type="PANTHER" id="PTHR43731">
    <property type="entry name" value="RHOMBOID PROTEASE"/>
    <property type="match status" value="1"/>
</dbReference>
<comment type="subcellular location">
    <subcellularLocation>
        <location evidence="1">Membrane</location>
        <topology evidence="1">Multi-pass membrane protein</topology>
    </subcellularLocation>
</comment>
<dbReference type="Proteomes" id="UP000757232">
    <property type="component" value="Unassembled WGS sequence"/>
</dbReference>